<dbReference type="GeneID" id="79396017"/>
<evidence type="ECO:0000313" key="2">
    <source>
        <dbReference type="Proteomes" id="UP001300871"/>
    </source>
</evidence>
<organism evidence="1 2">
    <name type="scientific">Clostridium symbiosum</name>
    <name type="common">Bacteroides symbiosus</name>
    <dbReference type="NCBI Taxonomy" id="1512"/>
    <lineage>
        <taxon>Bacteria</taxon>
        <taxon>Bacillati</taxon>
        <taxon>Bacillota</taxon>
        <taxon>Clostridia</taxon>
        <taxon>Lachnospirales</taxon>
        <taxon>Lachnospiraceae</taxon>
        <taxon>Otoolea</taxon>
    </lineage>
</organism>
<dbReference type="AlphaFoldDB" id="A0AAW6B1D5"/>
<proteinExistence type="predicted"/>
<name>A0AAW6B1D5_CLOSY</name>
<sequence>MSYDLMVFEKSKAPEGEKDFLSWYREQTEQVEKIWLTGRIWNYK</sequence>
<gene>
    <name evidence="1" type="ORF">PM006_18440</name>
</gene>
<protein>
    <submittedName>
        <fullName evidence="1">Uncharacterized protein</fullName>
    </submittedName>
</protein>
<evidence type="ECO:0000313" key="1">
    <source>
        <dbReference type="EMBL" id="MDB2002180.1"/>
    </source>
</evidence>
<dbReference type="RefSeq" id="WP_257607225.1">
    <property type="nucleotide sequence ID" value="NZ_CP125623.1"/>
</dbReference>
<reference evidence="1" key="1">
    <citation type="submission" date="2023-01" db="EMBL/GenBank/DDBJ databases">
        <title>Human gut microbiome strain richness.</title>
        <authorList>
            <person name="Chen-Liaw A."/>
        </authorList>
    </citation>
    <scope>NUCLEOTIDE SEQUENCE</scope>
    <source>
        <strain evidence="1">B1_m1001713B170214d0_201011</strain>
    </source>
</reference>
<dbReference type="EMBL" id="JAQLGM010000061">
    <property type="protein sequence ID" value="MDB2002180.1"/>
    <property type="molecule type" value="Genomic_DNA"/>
</dbReference>
<accession>A0AAW6B1D5</accession>
<dbReference type="Proteomes" id="UP001300871">
    <property type="component" value="Unassembled WGS sequence"/>
</dbReference>
<comment type="caution">
    <text evidence="1">The sequence shown here is derived from an EMBL/GenBank/DDBJ whole genome shotgun (WGS) entry which is preliminary data.</text>
</comment>